<sequence length="1618" mass="186703">MAREKEVLNVINLNTPIMRNSWTGAAGGTTKHEKPLVEAFNSSTNRLHFVDRLPFDVTEGFREVQRFVQEGKGEADKVREALTGLYRELKQRHQLGRVAEVSRQHMGVVVRLLEAGQDAAAAREVVALYNQTNYRPAGGLGDVLMADFGVSNERYLSTAKILAMQLIIRMRQVESHAETVVRIFAADERYILRDPKLKVHTVVKLILNFFSLLPQYKVLFALKFLQYVSQFRLDFSTYIKNMDLAKFQKQVLKFAGAGLESSLPFLDIYYRSYSQHMTSIGKLMWQDFRVPDRGDTKLNPEDPIILQQILHGRRTLDNAEFDAYTKHITTKLSKGVSPTDAFLGALKVYILNCSLKRLRLQKAHVILLDKIAIFINTNVVHVSVESIHTILKSLAEYFIDAKEYKRLNNVVNISFNAYVMYKHESLIRLAADLELFLFMSVKQDWSMFTKFEKFISVASGDISVSLFEQCFNVYVMFADPSLAGLWDVCLNKSLKCFKKLGLTSYTDFKASSEPMLVLVYSGFVSDIFTIPYNGWAPLSKMLFMALNGVYKFGYMDVDCKIKSVDVLAKYEMLIKSTYSLNMEMETHGTLQLSKIANMYVSRWVSSLPTDERISGLEVRFVKALVQYLRFNKFHKKLIELCQLLKSKGEYYESFKNDIRVWLLEAYTALKMVQATKLQIQSVLKIHSSFSIERATFDSLYEYLYARLLIISWERDNDSFNHLVQELRVSQTNFFDINNNSNLPVSQFLKLLLLNIRIEKLASLLQFHNNNMFESLLEAKKALKLCQSLIKKQQKLSQFHRLEVISLLQDLFAQVIGIYIQVGVSKDCEFYVKDFMRVVGELQDWTPIYDCLCFVYDYYKLTEQNQLASATLSRLNRTFDMLDGSENIDALAKFMYYNDEPDKLRNSLALFFSGDLEDTFLVDEWNLRLGIVIENTREQPQLKALSDVNKSNELYLRILKQMELDPFFSNMCESVIAIPSCFSPKVEEIRPAVSNVWSPAGSPYHSPRPSSLTPRGKCLRQKFDRSNAINNLQMIKRLIESVNLDEMQNHEVSKTSCLYSLSLSFLSNISSKTDFRHALIKRFTMAELPKYMPMYYDKMFSRMGNEVYGSFMPMEVKSMCTPFFTVQQKVDGIQTNFNSWDEPFQAISVDICKYNGDLLLSKVVSTTGKHFHLRLPLNRHESRDLSQETLTFALLMEELNDIIEKNNRTTSIEVTSVIKTKEDRREWWEERYSLDKRMCDLMRRIEDSWICGFCGFFSQKQLDKNHFALFKLGFQKVLQQNLPTRRQYGNPSMFLQVDDFILELFLKVDWDALPHEKKVEFMEDLIYFIFDILLFHGEENAYDEIDVHLIHIQLEELIHDYHAKAPEAPRLGHTFLVISSECSLVPWESLSIFSDASVSRVPSINFLHELLTKFRGEISPKINLDSRLSIVLNPHGDLTRTELRFKEHFTRLCCDLGSTRIVTGSKPEEDEFVRMITNSSTFIYIGHGGGEQYFRSKTLKLQDNAAPSFLLGCSSAYMKQYGKLEPSSVLYSYLLGGSPMVIGNLWDVTDKDIDAFTEAMFQKLGIFPSQRDRFLNVSEAVSSSRDVCHLRYLNGAAPVVYGLPFRYNTTEPMLPGKGY</sequence>
<dbReference type="HOGENOM" id="CLU_243454_0_0_1"/>
<dbReference type="GO" id="GO:0051307">
    <property type="term" value="P:meiotic chromosome separation"/>
    <property type="evidence" value="ECO:0000318"/>
    <property type="project" value="GO_Central"/>
</dbReference>
<dbReference type="EC" id="3.4.22.49" evidence="2"/>
<dbReference type="FunCoup" id="Q75EJ0">
    <property type="interactions" value="316"/>
</dbReference>
<evidence type="ECO:0000313" key="6">
    <source>
        <dbReference type="EMBL" id="AAS50454.2"/>
    </source>
</evidence>
<dbReference type="GeneID" id="4618734"/>
<dbReference type="EMBL" id="AE016814">
    <property type="protein sequence ID" value="AAS50454.2"/>
    <property type="molecule type" value="Genomic_DNA"/>
</dbReference>
<dbReference type="OMA" id="SRDVCHL"/>
<dbReference type="RefSeq" id="NP_982630.2">
    <property type="nucleotide sequence ID" value="NM_207983.2"/>
</dbReference>
<dbReference type="GO" id="GO:0031536">
    <property type="term" value="P:positive regulation of exit from mitosis"/>
    <property type="evidence" value="ECO:0007669"/>
    <property type="project" value="EnsemblFungi"/>
</dbReference>
<dbReference type="InterPro" id="IPR030397">
    <property type="entry name" value="SEPARIN_core_dom"/>
</dbReference>
<dbReference type="GO" id="GO:0005634">
    <property type="term" value="C:nucleus"/>
    <property type="evidence" value="ECO:0000318"/>
    <property type="project" value="GO_Central"/>
</dbReference>
<dbReference type="PANTHER" id="PTHR12792">
    <property type="entry name" value="EXTRA SPINDLE POLES 1-RELATED"/>
    <property type="match status" value="1"/>
</dbReference>
<comment type="catalytic activity">
    <reaction evidence="1">
        <text>All bonds known to be hydrolyzed by this endopeptidase have arginine in P1 and an acidic residue in P4. P6 is often occupied by an acidic residue or by a hydroxy-amino-acid residue, the phosphorylation of which enhances cleavage.</text>
        <dbReference type="EC" id="3.4.22.49"/>
    </reaction>
</comment>
<dbReference type="Pfam" id="PF03568">
    <property type="entry name" value="Separin_C"/>
    <property type="match status" value="1"/>
</dbReference>
<dbReference type="GO" id="GO:0006915">
    <property type="term" value="P:apoptotic process"/>
    <property type="evidence" value="ECO:0007669"/>
    <property type="project" value="EnsemblFungi"/>
</dbReference>
<evidence type="ECO:0000259" key="5">
    <source>
        <dbReference type="PROSITE" id="PS51700"/>
    </source>
</evidence>
<evidence type="ECO:0000256" key="1">
    <source>
        <dbReference type="ARBA" id="ARBA00000451"/>
    </source>
</evidence>
<dbReference type="KEGG" id="ago:AGOS_AAR089C"/>
<dbReference type="GO" id="GO:0044732">
    <property type="term" value="C:mitotic spindle pole body"/>
    <property type="evidence" value="ECO:0000318"/>
    <property type="project" value="GO_Central"/>
</dbReference>
<dbReference type="GO" id="GO:1902104">
    <property type="term" value="P:positive regulation of metaphase/anaphase transition of meiotic cell cycle"/>
    <property type="evidence" value="ECO:0007669"/>
    <property type="project" value="EnsemblFungi"/>
</dbReference>
<name>Q75EJ0_EREGS</name>
<dbReference type="GO" id="GO:1990520">
    <property type="term" value="C:separase-securin complex"/>
    <property type="evidence" value="ECO:0007669"/>
    <property type="project" value="EnsemblFungi"/>
</dbReference>
<keyword evidence="7" id="KW-1185">Reference proteome</keyword>
<evidence type="ECO:0000256" key="3">
    <source>
        <dbReference type="ARBA" id="ARBA00022801"/>
    </source>
</evidence>
<dbReference type="GO" id="GO:0007135">
    <property type="term" value="P:meiosis II"/>
    <property type="evidence" value="ECO:0007669"/>
    <property type="project" value="EnsemblFungi"/>
</dbReference>
<dbReference type="PROSITE" id="PS51700">
    <property type="entry name" value="SEPARIN"/>
    <property type="match status" value="1"/>
</dbReference>
<accession>Q75EJ0</accession>
<organism evidence="6 7">
    <name type="scientific">Eremothecium gossypii (strain ATCC 10895 / CBS 109.51 / FGSC 9923 / NRRL Y-1056)</name>
    <name type="common">Yeast</name>
    <name type="synonym">Ashbya gossypii</name>
    <dbReference type="NCBI Taxonomy" id="284811"/>
    <lineage>
        <taxon>Eukaryota</taxon>
        <taxon>Fungi</taxon>
        <taxon>Dikarya</taxon>
        <taxon>Ascomycota</taxon>
        <taxon>Saccharomycotina</taxon>
        <taxon>Saccharomycetes</taxon>
        <taxon>Saccharomycetales</taxon>
        <taxon>Saccharomycetaceae</taxon>
        <taxon>Eremothecium</taxon>
    </lineage>
</organism>
<dbReference type="eggNOG" id="KOG1849">
    <property type="taxonomic scope" value="Eukaryota"/>
</dbReference>
<dbReference type="GO" id="GO:0072686">
    <property type="term" value="C:mitotic spindle"/>
    <property type="evidence" value="ECO:0000318"/>
    <property type="project" value="GO_Central"/>
</dbReference>
<dbReference type="GO" id="GO:0005737">
    <property type="term" value="C:cytoplasm"/>
    <property type="evidence" value="ECO:0000318"/>
    <property type="project" value="GO_Central"/>
</dbReference>
<dbReference type="MEROPS" id="C50.001"/>
<dbReference type="OrthoDB" id="10255632at2759"/>
<feature type="domain" description="Peptidase C50" evidence="5">
    <location>
        <begin position="1424"/>
        <end position="1523"/>
    </location>
</feature>
<evidence type="ECO:0000256" key="4">
    <source>
        <dbReference type="ARBA" id="ARBA00022829"/>
    </source>
</evidence>
<dbReference type="GO" id="GO:0004197">
    <property type="term" value="F:cysteine-type endopeptidase activity"/>
    <property type="evidence" value="ECO:0000318"/>
    <property type="project" value="GO_Central"/>
</dbReference>
<dbReference type="InParanoid" id="Q75EJ0"/>
<gene>
    <name evidence="6" type="ORF">AGOS_AAR089C</name>
</gene>
<keyword evidence="4" id="KW-0159">Chromosome partition</keyword>
<dbReference type="Proteomes" id="UP000000591">
    <property type="component" value="Chromosome I"/>
</dbReference>
<dbReference type="GO" id="GO:1904750">
    <property type="term" value="P:negative regulation of protein localization to nucleolus"/>
    <property type="evidence" value="ECO:0007669"/>
    <property type="project" value="EnsemblFungi"/>
</dbReference>
<dbReference type="GO" id="GO:0006508">
    <property type="term" value="P:proteolysis"/>
    <property type="evidence" value="ECO:0007669"/>
    <property type="project" value="InterPro"/>
</dbReference>
<dbReference type="PANTHER" id="PTHR12792:SF0">
    <property type="entry name" value="SEPARIN"/>
    <property type="match status" value="1"/>
</dbReference>
<evidence type="ECO:0000313" key="7">
    <source>
        <dbReference type="Proteomes" id="UP000000591"/>
    </source>
</evidence>
<dbReference type="InterPro" id="IPR005314">
    <property type="entry name" value="Peptidase_C50"/>
</dbReference>
<keyword evidence="3" id="KW-0378">Hydrolase</keyword>
<dbReference type="GO" id="GO:0032888">
    <property type="term" value="P:regulation of mitotic spindle elongation"/>
    <property type="evidence" value="ECO:0007669"/>
    <property type="project" value="EnsemblFungi"/>
</dbReference>
<protein>
    <recommendedName>
        <fullName evidence="2">separase</fullName>
        <ecNumber evidence="2">3.4.22.49</ecNumber>
    </recommendedName>
</protein>
<reference evidence="7" key="2">
    <citation type="journal article" date="2013" name="G3 (Bethesda)">
        <title>Genomes of Ashbya fungi isolated from insects reveal four mating-type loci, numerous translocations, lack of transposons, and distinct gene duplications.</title>
        <authorList>
            <person name="Dietrich F.S."/>
            <person name="Voegeli S."/>
            <person name="Kuo S."/>
            <person name="Philippsen P."/>
        </authorList>
    </citation>
    <scope>GENOME REANNOTATION</scope>
    <source>
        <strain evidence="7">ATCC 10895 / CBS 109.51 / FGSC 9923 / NRRL Y-1056</strain>
    </source>
</reference>
<reference evidence="6 7" key="1">
    <citation type="journal article" date="2004" name="Science">
        <title>The Ashbya gossypii genome as a tool for mapping the ancient Saccharomyces cerevisiae genome.</title>
        <authorList>
            <person name="Dietrich F.S."/>
            <person name="Voegeli S."/>
            <person name="Brachat S."/>
            <person name="Lerch A."/>
            <person name="Gates K."/>
            <person name="Steiner S."/>
            <person name="Mohr C."/>
            <person name="Pohlmann R."/>
            <person name="Luedi P."/>
            <person name="Choi S."/>
            <person name="Wing R.A."/>
            <person name="Flavier A."/>
            <person name="Gaffney T.D."/>
            <person name="Philippsen P."/>
        </authorList>
    </citation>
    <scope>NUCLEOTIDE SEQUENCE [LARGE SCALE GENOMIC DNA]</scope>
    <source>
        <strain evidence="7">ATCC 10895 / CBS 109.51 / FGSC 9923 / NRRL Y-1056</strain>
    </source>
</reference>
<dbReference type="STRING" id="284811.Q75EJ0"/>
<evidence type="ECO:0000256" key="2">
    <source>
        <dbReference type="ARBA" id="ARBA00012489"/>
    </source>
</evidence>
<proteinExistence type="predicted"/>
<dbReference type="GO" id="GO:0000070">
    <property type="term" value="P:mitotic sister chromatid segregation"/>
    <property type="evidence" value="ECO:0007669"/>
    <property type="project" value="EnsemblFungi"/>
</dbReference>